<organism evidence="1 2">
    <name type="scientific">Spirosoma endophyticum</name>
    <dbReference type="NCBI Taxonomy" id="662367"/>
    <lineage>
        <taxon>Bacteria</taxon>
        <taxon>Pseudomonadati</taxon>
        <taxon>Bacteroidota</taxon>
        <taxon>Cytophagia</taxon>
        <taxon>Cytophagales</taxon>
        <taxon>Cytophagaceae</taxon>
        <taxon>Spirosoma</taxon>
    </lineage>
</organism>
<evidence type="ECO:0000313" key="2">
    <source>
        <dbReference type="Proteomes" id="UP000198598"/>
    </source>
</evidence>
<keyword evidence="2" id="KW-1185">Reference proteome</keyword>
<dbReference type="STRING" id="662367.SAMN05216167_11266"/>
<reference evidence="1 2" key="1">
    <citation type="submission" date="2016-10" db="EMBL/GenBank/DDBJ databases">
        <authorList>
            <person name="de Groot N.N."/>
        </authorList>
    </citation>
    <scope>NUCLEOTIDE SEQUENCE [LARGE SCALE GENOMIC DNA]</scope>
    <source>
        <strain evidence="1 2">DSM 26130</strain>
    </source>
</reference>
<dbReference type="AlphaFoldDB" id="A0A1I1ZBW3"/>
<evidence type="ECO:0000313" key="1">
    <source>
        <dbReference type="EMBL" id="SFE28828.1"/>
    </source>
</evidence>
<dbReference type="RefSeq" id="WP_093831049.1">
    <property type="nucleotide sequence ID" value="NZ_FOLQ01000012.1"/>
</dbReference>
<dbReference type="OrthoDB" id="970942at2"/>
<dbReference type="EMBL" id="FOLQ01000012">
    <property type="protein sequence ID" value="SFE28828.1"/>
    <property type="molecule type" value="Genomic_DNA"/>
</dbReference>
<name>A0A1I1ZBW3_9BACT</name>
<proteinExistence type="predicted"/>
<protein>
    <submittedName>
        <fullName evidence="1">Uncharacterized protein</fullName>
    </submittedName>
</protein>
<dbReference type="Proteomes" id="UP000198598">
    <property type="component" value="Unassembled WGS sequence"/>
</dbReference>
<sequence>MSQSTDELAALSRIIRVIERFHELFPDSKMVSKESKDTYLKQHLSRQDWKFWEQQQTAFPEMSVNETDSLTERRLTQTQFKRLLGQYKRAGFESYQIWCQLQRPPDYGLGDPLLSC</sequence>
<accession>A0A1I1ZBW3</accession>
<gene>
    <name evidence="1" type="ORF">SAMN05216167_11266</name>
</gene>